<dbReference type="GeneID" id="78127372"/>
<evidence type="ECO:0000256" key="5">
    <source>
        <dbReference type="ARBA" id="ARBA00023141"/>
    </source>
</evidence>
<comment type="catalytic activity">
    <reaction evidence="8">
        <text>prephenate + H(+) = 3-phenylpyruvate + CO2 + H2O</text>
        <dbReference type="Rhea" id="RHEA:21648"/>
        <dbReference type="ChEBI" id="CHEBI:15377"/>
        <dbReference type="ChEBI" id="CHEBI:15378"/>
        <dbReference type="ChEBI" id="CHEBI:16526"/>
        <dbReference type="ChEBI" id="CHEBI:18005"/>
        <dbReference type="ChEBI" id="CHEBI:29934"/>
        <dbReference type="EC" id="4.2.1.51"/>
    </reaction>
</comment>
<dbReference type="UniPathway" id="UPA00121">
    <property type="reaction ID" value="UER00345"/>
</dbReference>
<sequence length="394" mass="42192">MAKQALYYLGPQGTFTHQAAADAERALQAYAPEGTELIAAEDVPAIIRMVQGGRGWGVIAWENNVEGYVVPNLDALIDVQGVAGFARIGVDISFDAFTLAGDSTVSHMSPVAADSVAVSEDVTRNGQTHEEHAVSAMPNVDALARLEVSAHPHGLAQCRHFIEQYQLLPVPATSNAAACRDLKPGQIALGPAICGPLYGLHTFAAQVQDYQGARTEFLMLGPRDEAPDLLQAARVQGVAEFESIIAFIPLSTGPGVLANLLDVLRDAGLNMTSFISRPIKGHDGTYIFIATIDAAPWQDSLREVLAEVVSHGDWVKTLAVYPRRERPNPPVDAWMLPTGGVHVATGTMSADAMPGDGVQGESAETTHEVAAQTRRTAHTDDWQHTAATRRELLW</sequence>
<dbReference type="OrthoDB" id="9802281at2"/>
<evidence type="ECO:0000256" key="3">
    <source>
        <dbReference type="ARBA" id="ARBA00021872"/>
    </source>
</evidence>
<dbReference type="InterPro" id="IPR008242">
    <property type="entry name" value="Chor_mutase/pphenate_deHydtase"/>
</dbReference>
<feature type="domain" description="Prephenate dehydratase" evidence="11">
    <location>
        <begin position="5"/>
        <end position="222"/>
    </location>
</feature>
<evidence type="ECO:0000256" key="10">
    <source>
        <dbReference type="SAM" id="MobiDB-lite"/>
    </source>
</evidence>
<dbReference type="Pfam" id="PF00800">
    <property type="entry name" value="PDT"/>
    <property type="match status" value="1"/>
</dbReference>
<dbReference type="GO" id="GO:0009094">
    <property type="term" value="P:L-phenylalanine biosynthetic process"/>
    <property type="evidence" value="ECO:0007669"/>
    <property type="project" value="UniProtKB-UniPathway"/>
</dbReference>
<evidence type="ECO:0000256" key="9">
    <source>
        <dbReference type="PIRSR" id="PIRSR001500-2"/>
    </source>
</evidence>
<dbReference type="GO" id="GO:0004664">
    <property type="term" value="F:prephenate dehydratase activity"/>
    <property type="evidence" value="ECO:0007669"/>
    <property type="project" value="UniProtKB-EC"/>
</dbReference>
<dbReference type="GO" id="GO:0005737">
    <property type="term" value="C:cytoplasm"/>
    <property type="evidence" value="ECO:0007669"/>
    <property type="project" value="TreeGrafter"/>
</dbReference>
<dbReference type="InterPro" id="IPR002912">
    <property type="entry name" value="ACT_dom"/>
</dbReference>
<dbReference type="RefSeq" id="WP_152580934.1">
    <property type="nucleotide sequence ID" value="NZ_JAKVIV010000006.1"/>
</dbReference>
<evidence type="ECO:0000259" key="11">
    <source>
        <dbReference type="PROSITE" id="PS51171"/>
    </source>
</evidence>
<dbReference type="InterPro" id="IPR001086">
    <property type="entry name" value="Preph_deHydtase"/>
</dbReference>
<evidence type="ECO:0000256" key="1">
    <source>
        <dbReference type="ARBA" id="ARBA00004741"/>
    </source>
</evidence>
<keyword evidence="7" id="KW-0456">Lyase</keyword>
<protein>
    <recommendedName>
        <fullName evidence="3">Prephenate dehydratase</fullName>
        <ecNumber evidence="2">4.2.1.51</ecNumber>
    </recommendedName>
</protein>
<dbReference type="CDD" id="cd04905">
    <property type="entry name" value="ACT_CM-PDT"/>
    <property type="match status" value="1"/>
</dbReference>
<feature type="site" description="Essential for prephenate dehydratase activity" evidence="9">
    <location>
        <position position="215"/>
    </location>
</feature>
<dbReference type="EC" id="4.2.1.51" evidence="2"/>
<evidence type="ECO:0000313" key="13">
    <source>
        <dbReference type="EMBL" id="KAE8128074.1"/>
    </source>
</evidence>
<dbReference type="InterPro" id="IPR045865">
    <property type="entry name" value="ACT-like_dom_sf"/>
</dbReference>
<dbReference type="SUPFAM" id="SSF53850">
    <property type="entry name" value="Periplasmic binding protein-like II"/>
    <property type="match status" value="2"/>
</dbReference>
<dbReference type="PROSITE" id="PS51671">
    <property type="entry name" value="ACT"/>
    <property type="match status" value="1"/>
</dbReference>
<keyword evidence="4" id="KW-0028">Amino-acid biosynthesis</keyword>
<dbReference type="Gene3D" id="3.30.70.260">
    <property type="match status" value="1"/>
</dbReference>
<dbReference type="PIRSF" id="PIRSF001500">
    <property type="entry name" value="Chor_mut_pdt_Ppr"/>
    <property type="match status" value="1"/>
</dbReference>
<evidence type="ECO:0000256" key="6">
    <source>
        <dbReference type="ARBA" id="ARBA00023222"/>
    </source>
</evidence>
<keyword evidence="6" id="KW-0584">Phenylalanine biosynthesis</keyword>
<dbReference type="PROSITE" id="PS51171">
    <property type="entry name" value="PREPHENATE_DEHYDR_3"/>
    <property type="match status" value="1"/>
</dbReference>
<evidence type="ECO:0000256" key="2">
    <source>
        <dbReference type="ARBA" id="ARBA00013147"/>
    </source>
</evidence>
<evidence type="ECO:0000256" key="8">
    <source>
        <dbReference type="ARBA" id="ARBA00047848"/>
    </source>
</evidence>
<dbReference type="Proteomes" id="UP000325415">
    <property type="component" value="Unassembled WGS sequence"/>
</dbReference>
<dbReference type="PANTHER" id="PTHR21022:SF19">
    <property type="entry name" value="PREPHENATE DEHYDRATASE-RELATED"/>
    <property type="match status" value="1"/>
</dbReference>
<proteinExistence type="predicted"/>
<dbReference type="EMBL" id="QDAG01000006">
    <property type="protein sequence ID" value="KAE8128074.1"/>
    <property type="molecule type" value="Genomic_DNA"/>
</dbReference>
<evidence type="ECO:0000256" key="7">
    <source>
        <dbReference type="ARBA" id="ARBA00023239"/>
    </source>
</evidence>
<evidence type="ECO:0000313" key="14">
    <source>
        <dbReference type="Proteomes" id="UP000325415"/>
    </source>
</evidence>
<feature type="region of interest" description="Disordered" evidence="10">
    <location>
        <begin position="349"/>
        <end position="381"/>
    </location>
</feature>
<reference evidence="13 14" key="1">
    <citation type="submission" date="2018-04" db="EMBL/GenBank/DDBJ databases">
        <authorList>
            <person name="Eckel V.P."/>
            <person name="Vogel R.F."/>
        </authorList>
    </citation>
    <scope>NUCLEOTIDE SEQUENCE [LARGE SCALE GENOMIC DNA]</scope>
    <source>
        <strain evidence="14">TMW 2.1764</strain>
    </source>
</reference>
<keyword evidence="5" id="KW-0057">Aromatic amino acid biosynthesis</keyword>
<evidence type="ECO:0000259" key="12">
    <source>
        <dbReference type="PROSITE" id="PS51671"/>
    </source>
</evidence>
<dbReference type="AlphaFoldDB" id="A0A5N6S0Z7"/>
<gene>
    <name evidence="13" type="ORF">DDE84_06710</name>
</gene>
<name>A0A5N6S0Z7_9BIFI</name>
<keyword evidence="14" id="KW-1185">Reference proteome</keyword>
<accession>A0A5N6S0Z7</accession>
<comment type="caution">
    <text evidence="13">The sequence shown here is derived from an EMBL/GenBank/DDBJ whole genome shotgun (WGS) entry which is preliminary data.</text>
</comment>
<dbReference type="PANTHER" id="PTHR21022">
    <property type="entry name" value="PREPHENATE DEHYDRATASE P PROTEIN"/>
    <property type="match status" value="1"/>
</dbReference>
<dbReference type="Gene3D" id="3.40.190.10">
    <property type="entry name" value="Periplasmic binding protein-like II"/>
    <property type="match status" value="2"/>
</dbReference>
<dbReference type="SUPFAM" id="SSF55021">
    <property type="entry name" value="ACT-like"/>
    <property type="match status" value="1"/>
</dbReference>
<feature type="domain" description="ACT" evidence="12">
    <location>
        <begin position="245"/>
        <end position="323"/>
    </location>
</feature>
<evidence type="ECO:0000256" key="4">
    <source>
        <dbReference type="ARBA" id="ARBA00022605"/>
    </source>
</evidence>
<organism evidence="13 14">
    <name type="scientific">Bifidobacterium tibiigranuli</name>
    <dbReference type="NCBI Taxonomy" id="2172043"/>
    <lineage>
        <taxon>Bacteria</taxon>
        <taxon>Bacillati</taxon>
        <taxon>Actinomycetota</taxon>
        <taxon>Actinomycetes</taxon>
        <taxon>Bifidobacteriales</taxon>
        <taxon>Bifidobacteriaceae</taxon>
        <taxon>Bifidobacterium</taxon>
    </lineage>
</organism>
<comment type="pathway">
    <text evidence="1">Amino-acid biosynthesis; L-phenylalanine biosynthesis; phenylpyruvate from prephenate: step 1/1.</text>
</comment>